<accession>A0ABS8SJG7</accession>
<dbReference type="SUPFAM" id="SSF75304">
    <property type="entry name" value="Amidase signature (AS) enzymes"/>
    <property type="match status" value="1"/>
</dbReference>
<organism evidence="3 4">
    <name type="scientific">Datura stramonium</name>
    <name type="common">Jimsonweed</name>
    <name type="synonym">Common thornapple</name>
    <dbReference type="NCBI Taxonomy" id="4076"/>
    <lineage>
        <taxon>Eukaryota</taxon>
        <taxon>Viridiplantae</taxon>
        <taxon>Streptophyta</taxon>
        <taxon>Embryophyta</taxon>
        <taxon>Tracheophyta</taxon>
        <taxon>Spermatophyta</taxon>
        <taxon>Magnoliopsida</taxon>
        <taxon>eudicotyledons</taxon>
        <taxon>Gunneridae</taxon>
        <taxon>Pentapetalae</taxon>
        <taxon>asterids</taxon>
        <taxon>lamiids</taxon>
        <taxon>Solanales</taxon>
        <taxon>Solanaceae</taxon>
        <taxon>Solanoideae</taxon>
        <taxon>Datureae</taxon>
        <taxon>Datura</taxon>
    </lineage>
</organism>
<evidence type="ECO:0000313" key="3">
    <source>
        <dbReference type="EMBL" id="MCD7459007.1"/>
    </source>
</evidence>
<keyword evidence="4" id="KW-1185">Reference proteome</keyword>
<evidence type="ECO:0000313" key="4">
    <source>
        <dbReference type="Proteomes" id="UP000823775"/>
    </source>
</evidence>
<feature type="signal peptide" evidence="1">
    <location>
        <begin position="1"/>
        <end position="24"/>
    </location>
</feature>
<gene>
    <name evidence="3" type="ORF">HAX54_039803</name>
</gene>
<evidence type="ECO:0000256" key="1">
    <source>
        <dbReference type="SAM" id="SignalP"/>
    </source>
</evidence>
<dbReference type="PANTHER" id="PTHR42678">
    <property type="entry name" value="AMIDASE"/>
    <property type="match status" value="1"/>
</dbReference>
<dbReference type="Gene3D" id="3.90.1300.10">
    <property type="entry name" value="Amidase signature (AS) domain"/>
    <property type="match status" value="1"/>
</dbReference>
<sequence length="110" mass="11973">MSVLAILFISLCMILSNFSDNTEAKTFLFKETTIDDIQIACKQNRLTSRQLVELHGIPVLVKDNIATKDKLNTTAGSLALVRSIVPQDAGVVKKLRKAGAIILGKATMTE</sequence>
<comment type="caution">
    <text evidence="3">The sequence shown here is derived from an EMBL/GenBank/DDBJ whole genome shotgun (WGS) entry which is preliminary data.</text>
</comment>
<dbReference type="PANTHER" id="PTHR42678:SF28">
    <property type="entry name" value="AMIDASE DOMAIN-CONTAINING PROTEIN"/>
    <property type="match status" value="1"/>
</dbReference>
<feature type="chain" id="PRO_5047409930" description="Amidase domain-containing protein" evidence="1">
    <location>
        <begin position="25"/>
        <end position="110"/>
    </location>
</feature>
<evidence type="ECO:0000259" key="2">
    <source>
        <dbReference type="Pfam" id="PF01425"/>
    </source>
</evidence>
<dbReference type="Pfam" id="PF01425">
    <property type="entry name" value="Amidase"/>
    <property type="match status" value="1"/>
</dbReference>
<feature type="domain" description="Amidase" evidence="2">
    <location>
        <begin position="19"/>
        <end position="110"/>
    </location>
</feature>
<protein>
    <recommendedName>
        <fullName evidence="2">Amidase domain-containing protein</fullName>
    </recommendedName>
</protein>
<name>A0ABS8SJG7_DATST</name>
<dbReference type="InterPro" id="IPR036928">
    <property type="entry name" value="AS_sf"/>
</dbReference>
<dbReference type="Proteomes" id="UP000823775">
    <property type="component" value="Unassembled WGS sequence"/>
</dbReference>
<dbReference type="InterPro" id="IPR023631">
    <property type="entry name" value="Amidase_dom"/>
</dbReference>
<proteinExistence type="predicted"/>
<dbReference type="EMBL" id="JACEIK010000555">
    <property type="protein sequence ID" value="MCD7459007.1"/>
    <property type="molecule type" value="Genomic_DNA"/>
</dbReference>
<keyword evidence="1" id="KW-0732">Signal</keyword>
<reference evidence="3 4" key="1">
    <citation type="journal article" date="2021" name="BMC Genomics">
        <title>Datura genome reveals duplications of psychoactive alkaloid biosynthetic genes and high mutation rate following tissue culture.</title>
        <authorList>
            <person name="Rajewski A."/>
            <person name="Carter-House D."/>
            <person name="Stajich J."/>
            <person name="Litt A."/>
        </authorList>
    </citation>
    <scope>NUCLEOTIDE SEQUENCE [LARGE SCALE GENOMIC DNA]</scope>
    <source>
        <strain evidence="3">AR-01</strain>
    </source>
</reference>